<reference evidence="5 6" key="1">
    <citation type="submission" date="2019-08" db="EMBL/GenBank/DDBJ databases">
        <title>Deep-cultivation of Planctomycetes and their phenomic and genomic characterization uncovers novel biology.</title>
        <authorList>
            <person name="Wiegand S."/>
            <person name="Jogler M."/>
            <person name="Boedeker C."/>
            <person name="Pinto D."/>
            <person name="Vollmers J."/>
            <person name="Rivas-Marin E."/>
            <person name="Kohn T."/>
            <person name="Peeters S.H."/>
            <person name="Heuer A."/>
            <person name="Rast P."/>
            <person name="Oberbeckmann S."/>
            <person name="Bunk B."/>
            <person name="Jeske O."/>
            <person name="Meyerdierks A."/>
            <person name="Storesund J.E."/>
            <person name="Kallscheuer N."/>
            <person name="Luecker S."/>
            <person name="Lage O.M."/>
            <person name="Pohl T."/>
            <person name="Merkel B.J."/>
            <person name="Hornburger P."/>
            <person name="Mueller R.-W."/>
            <person name="Bruemmer F."/>
            <person name="Labrenz M."/>
            <person name="Spormann A.M."/>
            <person name="Op den Camp H."/>
            <person name="Overmann J."/>
            <person name="Amann R."/>
            <person name="Jetten M.S.M."/>
            <person name="Mascher T."/>
            <person name="Medema M.H."/>
            <person name="Devos D.P."/>
            <person name="Kaster A.-K."/>
            <person name="Ovreas L."/>
            <person name="Rohde M."/>
            <person name="Galperin M.Y."/>
            <person name="Jogler C."/>
        </authorList>
    </citation>
    <scope>NUCLEOTIDE SEQUENCE [LARGE SCALE GENOMIC DNA]</scope>
    <source>
        <strain evidence="5 6">Pr1d</strain>
    </source>
</reference>
<gene>
    <name evidence="5" type="primary">hpcH</name>
    <name evidence="5" type="ORF">Pr1d_06970</name>
</gene>
<dbReference type="KEGG" id="bgok:Pr1d_06970"/>
<keyword evidence="3 5" id="KW-0456">Lyase</keyword>
<dbReference type="PANTHER" id="PTHR30502:SF0">
    <property type="entry name" value="PHOSPHOENOLPYRUVATE CARBOXYLASE FAMILY PROTEIN"/>
    <property type="match status" value="1"/>
</dbReference>
<accession>A0A5B9Q360</accession>
<evidence type="ECO:0000313" key="5">
    <source>
        <dbReference type="EMBL" id="QEG33434.1"/>
    </source>
</evidence>
<name>A0A5B9Q360_9BACT</name>
<evidence type="ECO:0000256" key="1">
    <source>
        <dbReference type="ARBA" id="ARBA00005568"/>
    </source>
</evidence>
<dbReference type="Pfam" id="PF03328">
    <property type="entry name" value="HpcH_HpaI"/>
    <property type="match status" value="1"/>
</dbReference>
<keyword evidence="6" id="KW-1185">Reference proteome</keyword>
<dbReference type="Gene3D" id="3.20.20.60">
    <property type="entry name" value="Phosphoenolpyruvate-binding domains"/>
    <property type="match status" value="1"/>
</dbReference>
<dbReference type="GO" id="GO:0005737">
    <property type="term" value="C:cytoplasm"/>
    <property type="evidence" value="ECO:0007669"/>
    <property type="project" value="TreeGrafter"/>
</dbReference>
<evidence type="ECO:0000256" key="3">
    <source>
        <dbReference type="ARBA" id="ARBA00023239"/>
    </source>
</evidence>
<evidence type="ECO:0000313" key="6">
    <source>
        <dbReference type="Proteomes" id="UP000323917"/>
    </source>
</evidence>
<dbReference type="AlphaFoldDB" id="A0A5B9Q360"/>
<dbReference type="GO" id="GO:0016832">
    <property type="term" value="F:aldehyde-lyase activity"/>
    <property type="evidence" value="ECO:0007669"/>
    <property type="project" value="TreeGrafter"/>
</dbReference>
<dbReference type="EC" id="4.1.2.52" evidence="5"/>
<dbReference type="RefSeq" id="WP_148072203.1">
    <property type="nucleotide sequence ID" value="NZ_CP042913.1"/>
</dbReference>
<protein>
    <submittedName>
        <fullName evidence="5">4-hydroxy-2-oxo-heptane-1,7-dioate aldolase</fullName>
        <ecNumber evidence="5">4.1.2.52</ecNumber>
    </submittedName>
</protein>
<dbReference type="GO" id="GO:0046872">
    <property type="term" value="F:metal ion binding"/>
    <property type="evidence" value="ECO:0007669"/>
    <property type="project" value="UniProtKB-KW"/>
</dbReference>
<dbReference type="InterPro" id="IPR005000">
    <property type="entry name" value="Aldolase/citrate-lyase_domain"/>
</dbReference>
<comment type="similarity">
    <text evidence="1">Belongs to the HpcH/HpaI aldolase family.</text>
</comment>
<keyword evidence="2" id="KW-0479">Metal-binding</keyword>
<dbReference type="EMBL" id="CP042913">
    <property type="protein sequence ID" value="QEG33434.1"/>
    <property type="molecule type" value="Genomic_DNA"/>
</dbReference>
<feature type="domain" description="HpcH/HpaI aldolase/citrate lyase" evidence="4">
    <location>
        <begin position="23"/>
        <end position="211"/>
    </location>
</feature>
<dbReference type="OrthoDB" id="86160at2"/>
<proteinExistence type="inferred from homology"/>
<dbReference type="InterPro" id="IPR015813">
    <property type="entry name" value="Pyrv/PenolPyrv_kinase-like_dom"/>
</dbReference>
<dbReference type="InterPro" id="IPR040442">
    <property type="entry name" value="Pyrv_kinase-like_dom_sf"/>
</dbReference>
<dbReference type="InterPro" id="IPR050251">
    <property type="entry name" value="HpcH-HpaI_aldolase"/>
</dbReference>
<sequence>MRSSTIKAKLARDESVLITQFHLNDPSVYEMASDMGFDGLWMDLEHHGHSLETASHLILASRVGDSDVIARPAKGEFMRMSRLLEAGAQGIMYPRCSNAEEAAEVVRWAKFAPLGTRGFDGAGPDASYAKHPMKEYIQHANNETLIIIQLEDQLALQEAPKIAAVEGIDALMLGPADYSILENIPGEFTHPKILNAMQQVSEAARSAGKQWGMPVFSDEHFHQLNNLGCRLYFSGADIIVLRNGLSLLLDRFAKLGVKSGAPKSSSD</sequence>
<organism evidence="5 6">
    <name type="scientific">Bythopirellula goksoeyrii</name>
    <dbReference type="NCBI Taxonomy" id="1400387"/>
    <lineage>
        <taxon>Bacteria</taxon>
        <taxon>Pseudomonadati</taxon>
        <taxon>Planctomycetota</taxon>
        <taxon>Planctomycetia</taxon>
        <taxon>Pirellulales</taxon>
        <taxon>Lacipirellulaceae</taxon>
        <taxon>Bythopirellula</taxon>
    </lineage>
</organism>
<evidence type="ECO:0000256" key="2">
    <source>
        <dbReference type="ARBA" id="ARBA00022723"/>
    </source>
</evidence>
<dbReference type="SUPFAM" id="SSF51621">
    <property type="entry name" value="Phosphoenolpyruvate/pyruvate domain"/>
    <property type="match status" value="1"/>
</dbReference>
<dbReference type="PANTHER" id="PTHR30502">
    <property type="entry name" value="2-KETO-3-DEOXY-L-RHAMNONATE ALDOLASE"/>
    <property type="match status" value="1"/>
</dbReference>
<evidence type="ECO:0000259" key="4">
    <source>
        <dbReference type="Pfam" id="PF03328"/>
    </source>
</evidence>
<dbReference type="Proteomes" id="UP000323917">
    <property type="component" value="Chromosome"/>
</dbReference>